<dbReference type="GO" id="GO:0019031">
    <property type="term" value="C:viral envelope"/>
    <property type="evidence" value="ECO:0007669"/>
    <property type="project" value="UniProtKB-KW"/>
</dbReference>
<protein>
    <submittedName>
        <fullName evidence="12">Envelope glycoprotein</fullName>
    </submittedName>
</protein>
<keyword evidence="4" id="KW-1162">Viral penetration into host cytoplasm</keyword>
<dbReference type="EMBL" id="AY952848">
    <property type="protein sequence ID" value="AAX55885.1"/>
    <property type="molecule type" value="Genomic_DNA"/>
</dbReference>
<dbReference type="Gene3D" id="2.170.40.20">
    <property type="entry name" value="Human immunodeficiency virus 1, Gp160, envelope glycoprotein"/>
    <property type="match status" value="1"/>
</dbReference>
<evidence type="ECO:0000259" key="11">
    <source>
        <dbReference type="Pfam" id="PF00516"/>
    </source>
</evidence>
<evidence type="ECO:0000256" key="10">
    <source>
        <dbReference type="ARBA" id="ARBA00023296"/>
    </source>
</evidence>
<evidence type="ECO:0000256" key="6">
    <source>
        <dbReference type="ARBA" id="ARBA00022844"/>
    </source>
</evidence>
<keyword evidence="5" id="KW-1161">Viral attachment to host cell</keyword>
<dbReference type="InterPro" id="IPR000777">
    <property type="entry name" value="HIV1_Gp120"/>
</dbReference>
<keyword evidence="12" id="KW-0261">Viral envelope protein</keyword>
<accession>Q58GL9</accession>
<keyword evidence="3" id="KW-0945">Host-virus interaction</keyword>
<evidence type="ECO:0000256" key="8">
    <source>
        <dbReference type="ARBA" id="ARBA00023157"/>
    </source>
</evidence>
<evidence type="ECO:0000256" key="4">
    <source>
        <dbReference type="ARBA" id="ARBA00022595"/>
    </source>
</evidence>
<comment type="subcellular location">
    <subcellularLocation>
        <location evidence="1">Virion membrane</location>
    </subcellularLocation>
</comment>
<feature type="non-terminal residue" evidence="12">
    <location>
        <position position="1"/>
    </location>
</feature>
<dbReference type="SUPFAM" id="SSF56502">
    <property type="entry name" value="gp120 core"/>
    <property type="match status" value="1"/>
</dbReference>
<gene>
    <name evidence="12" type="primary">env</name>
</gene>
<keyword evidence="7" id="KW-0472">Membrane</keyword>
<keyword evidence="9" id="KW-0325">Glycoprotein</keyword>
<name>Q58GL9_HV1</name>
<feature type="non-terminal residue" evidence="12">
    <location>
        <position position="135"/>
    </location>
</feature>
<dbReference type="InterPro" id="IPR036377">
    <property type="entry name" value="Gp120_core_sf"/>
</dbReference>
<reference evidence="12" key="1">
    <citation type="submission" date="2005-03" db="EMBL/GenBank/DDBJ databases">
        <title>Genetic Diversity of HIV-1 Subtypes Circulating in Northern Kenya.</title>
        <authorList>
            <person name="Khamadi S.A."/>
            <person name="Ochieng W."/>
            <person name="Lihana R.W."/>
            <person name="Kiptoo M.K."/>
            <person name="Kinyua J.G."/>
            <person name="Lagat N."/>
            <person name="Muriuki J."/>
            <person name="Mwangi J."/>
            <person name="Pelle R."/>
            <person name="Muigai A."/>
            <person name="Carter J."/>
            <person name="Yamada R."/>
            <person name="Mpoke S."/>
        </authorList>
    </citation>
    <scope>NUCLEOTIDE SEQUENCE</scope>
    <source>
        <strain evidence="12">TLHC037</strain>
    </source>
</reference>
<dbReference type="GO" id="GO:0039663">
    <property type="term" value="P:membrane fusion involved in viral entry into host cell"/>
    <property type="evidence" value="ECO:0007669"/>
    <property type="project" value="UniProtKB-KW"/>
</dbReference>
<keyword evidence="2" id="KW-1168">Fusion of virus membrane with host membrane</keyword>
<feature type="domain" description="Human immunodeficiency virus 1 envelope glycoprotein Gp120" evidence="11">
    <location>
        <begin position="61"/>
        <end position="135"/>
    </location>
</feature>
<keyword evidence="8" id="KW-1015">Disulfide bond</keyword>
<sequence length="135" mass="15309">FGTSQSFNTAVVKWQPSRKRGNNSDLENISNNGAKIYLYNLPRLCTLLVSDLITIQEKVYCIGPGQTFYATDDVIGDIRQAYCNVSRSKWNDTLRQVAKQLGKYLGTTQELNLLTPQEGSRSPTHTFNCRGEFFY</sequence>
<evidence type="ECO:0000256" key="9">
    <source>
        <dbReference type="ARBA" id="ARBA00023180"/>
    </source>
</evidence>
<dbReference type="GO" id="GO:0055036">
    <property type="term" value="C:virion membrane"/>
    <property type="evidence" value="ECO:0007669"/>
    <property type="project" value="UniProtKB-SubCell"/>
</dbReference>
<evidence type="ECO:0000256" key="3">
    <source>
        <dbReference type="ARBA" id="ARBA00022581"/>
    </source>
</evidence>
<evidence type="ECO:0000313" key="12">
    <source>
        <dbReference type="EMBL" id="AAX55885.1"/>
    </source>
</evidence>
<evidence type="ECO:0000256" key="1">
    <source>
        <dbReference type="ARBA" id="ARBA00004182"/>
    </source>
</evidence>
<dbReference type="GO" id="GO:0019062">
    <property type="term" value="P:virion attachment to host cell"/>
    <property type="evidence" value="ECO:0007669"/>
    <property type="project" value="UniProtKB-KW"/>
</dbReference>
<evidence type="ECO:0000256" key="2">
    <source>
        <dbReference type="ARBA" id="ARBA00022506"/>
    </source>
</evidence>
<proteinExistence type="predicted"/>
<keyword evidence="6" id="KW-0946">Virion</keyword>
<dbReference type="GO" id="GO:0046718">
    <property type="term" value="P:symbiont entry into host cell"/>
    <property type="evidence" value="ECO:0007669"/>
    <property type="project" value="UniProtKB-KW"/>
</dbReference>
<evidence type="ECO:0000256" key="7">
    <source>
        <dbReference type="ARBA" id="ARBA00023136"/>
    </source>
</evidence>
<evidence type="ECO:0000256" key="5">
    <source>
        <dbReference type="ARBA" id="ARBA00022804"/>
    </source>
</evidence>
<keyword evidence="10" id="KW-1160">Virus entry into host cell</keyword>
<organismHost>
    <name type="scientific">Homo sapiens</name>
    <name type="common">Human</name>
    <dbReference type="NCBI Taxonomy" id="9606"/>
</organismHost>
<dbReference type="Pfam" id="PF00516">
    <property type="entry name" value="GP120"/>
    <property type="match status" value="1"/>
</dbReference>
<organism evidence="12">
    <name type="scientific">Human immunodeficiency virus type 1</name>
    <name type="common">HIV-1</name>
    <dbReference type="NCBI Taxonomy" id="11676"/>
    <lineage>
        <taxon>Viruses</taxon>
        <taxon>Riboviria</taxon>
        <taxon>Pararnavirae</taxon>
        <taxon>Artverviricota</taxon>
        <taxon>Revtraviricetes</taxon>
        <taxon>Ortervirales</taxon>
        <taxon>Retroviridae</taxon>
        <taxon>Orthoretrovirinae</taxon>
        <taxon>Lentivirus</taxon>
        <taxon>Lentivirus humimdef1</taxon>
    </lineage>
</organism>